<keyword evidence="2" id="KW-1185">Reference proteome</keyword>
<protein>
    <submittedName>
        <fullName evidence="1">Uncharacterized protein</fullName>
    </submittedName>
</protein>
<organism evidence="1 2">
    <name type="scientific">Aldrovandia affinis</name>
    <dbReference type="NCBI Taxonomy" id="143900"/>
    <lineage>
        <taxon>Eukaryota</taxon>
        <taxon>Metazoa</taxon>
        <taxon>Chordata</taxon>
        <taxon>Craniata</taxon>
        <taxon>Vertebrata</taxon>
        <taxon>Euteleostomi</taxon>
        <taxon>Actinopterygii</taxon>
        <taxon>Neopterygii</taxon>
        <taxon>Teleostei</taxon>
        <taxon>Notacanthiformes</taxon>
        <taxon>Halosauridae</taxon>
        <taxon>Aldrovandia</taxon>
    </lineage>
</organism>
<dbReference type="AlphaFoldDB" id="A0AAD7SUE5"/>
<dbReference type="EMBL" id="JAINUG010000033">
    <property type="protein sequence ID" value="KAJ8408863.1"/>
    <property type="molecule type" value="Genomic_DNA"/>
</dbReference>
<name>A0AAD7SUE5_9TELE</name>
<reference evidence="1" key="1">
    <citation type="journal article" date="2023" name="Science">
        <title>Genome structures resolve the early diversification of teleost fishes.</title>
        <authorList>
            <person name="Parey E."/>
            <person name="Louis A."/>
            <person name="Montfort J."/>
            <person name="Bouchez O."/>
            <person name="Roques C."/>
            <person name="Iampietro C."/>
            <person name="Lluch J."/>
            <person name="Castinel A."/>
            <person name="Donnadieu C."/>
            <person name="Desvignes T."/>
            <person name="Floi Bucao C."/>
            <person name="Jouanno E."/>
            <person name="Wen M."/>
            <person name="Mejri S."/>
            <person name="Dirks R."/>
            <person name="Jansen H."/>
            <person name="Henkel C."/>
            <person name="Chen W.J."/>
            <person name="Zahm M."/>
            <person name="Cabau C."/>
            <person name="Klopp C."/>
            <person name="Thompson A.W."/>
            <person name="Robinson-Rechavi M."/>
            <person name="Braasch I."/>
            <person name="Lecointre G."/>
            <person name="Bobe J."/>
            <person name="Postlethwait J.H."/>
            <person name="Berthelot C."/>
            <person name="Roest Crollius H."/>
            <person name="Guiguen Y."/>
        </authorList>
    </citation>
    <scope>NUCLEOTIDE SEQUENCE</scope>
    <source>
        <strain evidence="1">NC1722</strain>
    </source>
</reference>
<proteinExistence type="predicted"/>
<comment type="caution">
    <text evidence="1">The sequence shown here is derived from an EMBL/GenBank/DDBJ whole genome shotgun (WGS) entry which is preliminary data.</text>
</comment>
<evidence type="ECO:0000313" key="1">
    <source>
        <dbReference type="EMBL" id="KAJ8408863.1"/>
    </source>
</evidence>
<dbReference type="Proteomes" id="UP001221898">
    <property type="component" value="Unassembled WGS sequence"/>
</dbReference>
<sequence>MSTDRVQRSLLLHFHGDAHVGVADGVPILLDPGDGARPCALGGRMADDLMPLLRRILQQVHYLHQVPAG</sequence>
<gene>
    <name evidence="1" type="ORF">AAFF_G00246810</name>
</gene>
<evidence type="ECO:0000313" key="2">
    <source>
        <dbReference type="Proteomes" id="UP001221898"/>
    </source>
</evidence>
<accession>A0AAD7SUE5</accession>